<reference evidence="2" key="1">
    <citation type="submission" date="2022-11" db="UniProtKB">
        <authorList>
            <consortium name="WormBaseParasite"/>
        </authorList>
    </citation>
    <scope>IDENTIFICATION</scope>
</reference>
<proteinExistence type="predicted"/>
<protein>
    <submittedName>
        <fullName evidence="2">Uncharacterized protein</fullName>
    </submittedName>
</protein>
<dbReference type="Proteomes" id="UP000887579">
    <property type="component" value="Unplaced"/>
</dbReference>
<accession>A0AC34G3T7</accession>
<evidence type="ECO:0000313" key="1">
    <source>
        <dbReference type="Proteomes" id="UP000887579"/>
    </source>
</evidence>
<dbReference type="WBParaSite" id="ES5_v2.g24147.t1">
    <property type="protein sequence ID" value="ES5_v2.g24147.t1"/>
    <property type="gene ID" value="ES5_v2.g24147"/>
</dbReference>
<organism evidence="1 2">
    <name type="scientific">Panagrolaimus sp. ES5</name>
    <dbReference type="NCBI Taxonomy" id="591445"/>
    <lineage>
        <taxon>Eukaryota</taxon>
        <taxon>Metazoa</taxon>
        <taxon>Ecdysozoa</taxon>
        <taxon>Nematoda</taxon>
        <taxon>Chromadorea</taxon>
        <taxon>Rhabditida</taxon>
        <taxon>Tylenchina</taxon>
        <taxon>Panagrolaimomorpha</taxon>
        <taxon>Panagrolaimoidea</taxon>
        <taxon>Panagrolaimidae</taxon>
        <taxon>Panagrolaimus</taxon>
    </lineage>
</organism>
<name>A0AC34G3T7_9BILA</name>
<sequence>MYDESCCEEDDEKIPKRYVKADPNHGWDHGGDDEWIEEKEFDFLNYKKFYRELPKFDFWYLITGRAFLRIVQA</sequence>
<evidence type="ECO:0000313" key="2">
    <source>
        <dbReference type="WBParaSite" id="ES5_v2.g24147.t1"/>
    </source>
</evidence>